<dbReference type="PATRIC" id="fig|908937.9.peg.2878"/>
<proteinExistence type="inferred from homology"/>
<dbReference type="KEGG" id="pdt:Prede_2713"/>
<protein>
    <recommendedName>
        <fullName evidence="6">7,8-dihydroneopterin aldolase</fullName>
        <ecNumber evidence="6">4.1.2.25</ecNumber>
    </recommendedName>
</protein>
<evidence type="ECO:0000256" key="4">
    <source>
        <dbReference type="ARBA" id="ARBA00022909"/>
    </source>
</evidence>
<evidence type="ECO:0000259" key="7">
    <source>
        <dbReference type="SMART" id="SM00905"/>
    </source>
</evidence>
<dbReference type="UniPathway" id="UPA00077">
    <property type="reaction ID" value="UER00154"/>
</dbReference>
<feature type="domain" description="Dihydroneopterin aldolase/epimerase" evidence="7">
    <location>
        <begin position="9"/>
        <end position="121"/>
    </location>
</feature>
<evidence type="ECO:0000256" key="2">
    <source>
        <dbReference type="ARBA" id="ARBA00005013"/>
    </source>
</evidence>
<evidence type="ECO:0000256" key="1">
    <source>
        <dbReference type="ARBA" id="ARBA00001353"/>
    </source>
</evidence>
<evidence type="ECO:0000256" key="6">
    <source>
        <dbReference type="RuleBase" id="RU362079"/>
    </source>
</evidence>
<gene>
    <name evidence="9" type="primary">folB</name>
    <name evidence="8" type="ordered locus">Prede_2713</name>
    <name evidence="9" type="ORF">HMPREF9136_1674</name>
</gene>
<dbReference type="eggNOG" id="COG1539">
    <property type="taxonomic scope" value="Bacteria"/>
</dbReference>
<dbReference type="EMBL" id="AFPW01000023">
    <property type="protein sequence ID" value="EGQ14139.1"/>
    <property type="molecule type" value="Genomic_DNA"/>
</dbReference>
<dbReference type="Proteomes" id="UP000010862">
    <property type="component" value="Chromosome 2"/>
</dbReference>
<dbReference type="PANTHER" id="PTHR42844">
    <property type="entry name" value="DIHYDRONEOPTERIN ALDOLASE 1-RELATED"/>
    <property type="match status" value="1"/>
</dbReference>
<evidence type="ECO:0000313" key="9">
    <source>
        <dbReference type="EMBL" id="EGQ14139.1"/>
    </source>
</evidence>
<dbReference type="STRING" id="908937.Prede_2713"/>
<dbReference type="EMBL" id="CP003369">
    <property type="protein sequence ID" value="AGB29938.1"/>
    <property type="molecule type" value="Genomic_DNA"/>
</dbReference>
<sequence length="130" mass="14633">MMRLQHSAIHLRGLRFHARHGVEAQERLTGNDYEVDLCLHVDVSRAMETDDVADTVNYGEVYRITAAEMQVPSRLVEHVAARIGRRLMHAWPSIARLDINLTKLNPPMGADCRGAGVELHLINDKTESPL</sequence>
<dbReference type="AlphaFoldDB" id="F9D496"/>
<dbReference type="NCBIfam" id="TIGR00525">
    <property type="entry name" value="folB"/>
    <property type="match status" value="1"/>
</dbReference>
<dbReference type="InterPro" id="IPR006157">
    <property type="entry name" value="FolB_dom"/>
</dbReference>
<dbReference type="GO" id="GO:0004150">
    <property type="term" value="F:dihydroneopterin aldolase activity"/>
    <property type="evidence" value="ECO:0007669"/>
    <property type="project" value="UniProtKB-UniRule"/>
</dbReference>
<dbReference type="Proteomes" id="UP000007820">
    <property type="component" value="Unassembled WGS sequence"/>
</dbReference>
<comment type="pathway">
    <text evidence="2 6">Cofactor biosynthesis; tetrahydrofolate biosynthesis; 2-amino-4-hydroxy-6-hydroxymethyl-7,8-dihydropteridine diphosphate from 7,8-dihydroneopterin triphosphate: step 3/4.</text>
</comment>
<dbReference type="GO" id="GO:0046654">
    <property type="term" value="P:tetrahydrofolate biosynthetic process"/>
    <property type="evidence" value="ECO:0007669"/>
    <property type="project" value="UniProtKB-UniRule"/>
</dbReference>
<evidence type="ECO:0000256" key="3">
    <source>
        <dbReference type="ARBA" id="ARBA00005708"/>
    </source>
</evidence>
<dbReference type="CDD" id="cd00534">
    <property type="entry name" value="DHNA_DHNTPE"/>
    <property type="match status" value="1"/>
</dbReference>
<comment type="catalytic activity">
    <reaction evidence="1 6">
        <text>7,8-dihydroneopterin = 6-hydroxymethyl-7,8-dihydropterin + glycolaldehyde</text>
        <dbReference type="Rhea" id="RHEA:10540"/>
        <dbReference type="ChEBI" id="CHEBI:17001"/>
        <dbReference type="ChEBI" id="CHEBI:17071"/>
        <dbReference type="ChEBI" id="CHEBI:44841"/>
        <dbReference type="EC" id="4.1.2.25"/>
    </reaction>
</comment>
<dbReference type="Pfam" id="PF02152">
    <property type="entry name" value="FolB"/>
    <property type="match status" value="1"/>
</dbReference>
<dbReference type="EC" id="4.1.2.25" evidence="6"/>
<dbReference type="HOGENOM" id="CLU_112632_1_2_10"/>
<reference evidence="9 10" key="1">
    <citation type="submission" date="2011-04" db="EMBL/GenBank/DDBJ databases">
        <authorList>
            <person name="Muzny D."/>
            <person name="Qin X."/>
            <person name="Deng J."/>
            <person name="Jiang H."/>
            <person name="Liu Y."/>
            <person name="Qu J."/>
            <person name="Song X.-Z."/>
            <person name="Zhang L."/>
            <person name="Thornton R."/>
            <person name="Coyle M."/>
            <person name="Francisco L."/>
            <person name="Jackson L."/>
            <person name="Javaid M."/>
            <person name="Korchina V."/>
            <person name="Kovar C."/>
            <person name="Mata R."/>
            <person name="Mathew T."/>
            <person name="Ngo R."/>
            <person name="Nguyen L."/>
            <person name="Nguyen N."/>
            <person name="Okwuonu G."/>
            <person name="Ongeri F."/>
            <person name="Pham C."/>
            <person name="Simmons D."/>
            <person name="Wilczek-Boney K."/>
            <person name="Hale W."/>
            <person name="Jakkamsetti A."/>
            <person name="Pham P."/>
            <person name="Ruth R."/>
            <person name="San Lucas F."/>
            <person name="Warren J."/>
            <person name="Zhang J."/>
            <person name="Zhao Z."/>
            <person name="Zhou C."/>
            <person name="Zhu D."/>
            <person name="Lee S."/>
            <person name="Bess C."/>
            <person name="Blankenburg K."/>
            <person name="Forbes L."/>
            <person name="Fu Q."/>
            <person name="Gubbala S."/>
            <person name="Hirani K."/>
            <person name="Jayaseelan J.C."/>
            <person name="Lara F."/>
            <person name="Munidasa M."/>
            <person name="Palculict T."/>
            <person name="Patil S."/>
            <person name="Pu L.-L."/>
            <person name="Saada N."/>
            <person name="Tang L."/>
            <person name="Weissenberger G."/>
            <person name="Zhu Y."/>
            <person name="Hemphill L."/>
            <person name="Shang Y."/>
            <person name="Youmans B."/>
            <person name="Ayvaz T."/>
            <person name="Ross M."/>
            <person name="Santibanez J."/>
            <person name="Aqrawi P."/>
            <person name="Gross S."/>
            <person name="Joshi V."/>
            <person name="Fowler G."/>
            <person name="Nazareth L."/>
            <person name="Reid J."/>
            <person name="Worley K."/>
            <person name="Petrosino J."/>
            <person name="Highlander S."/>
            <person name="Gibbs R."/>
        </authorList>
    </citation>
    <scope>NUCLEOTIDE SEQUENCE [LARGE SCALE GENOMIC DNA]</scope>
    <source>
        <strain evidence="9 10">DSM 3688</strain>
    </source>
</reference>
<dbReference type="Gene3D" id="3.30.1130.10">
    <property type="match status" value="1"/>
</dbReference>
<accession>F9D496</accession>
<dbReference type="PANTHER" id="PTHR42844:SF1">
    <property type="entry name" value="DIHYDRONEOPTERIN ALDOLASE 1-RELATED"/>
    <property type="match status" value="1"/>
</dbReference>
<reference evidence="8" key="2">
    <citation type="submission" date="2012-02" db="EMBL/GenBank/DDBJ databases">
        <title>Complete sequence of chromosome 2 of Prevotella dentalis DSM 3688.</title>
        <authorList>
            <consortium name="US DOE Joint Genome Institute (JGI-PGF)"/>
            <person name="Lucas S."/>
            <person name="Copeland A."/>
            <person name="Lapidus A."/>
            <person name="Glavina del Rio T."/>
            <person name="Dalin E."/>
            <person name="Tice H."/>
            <person name="Bruce D."/>
            <person name="Goodwin L."/>
            <person name="Pitluck S."/>
            <person name="Peters L."/>
            <person name="Mikhailova N."/>
            <person name="Chertkov O."/>
            <person name="Kyrpides N."/>
            <person name="Mavromatis K."/>
            <person name="Ivanova N."/>
            <person name="Brettin T."/>
            <person name="Detter J.C."/>
            <person name="Han C."/>
            <person name="Larimer F."/>
            <person name="Land M."/>
            <person name="Hauser L."/>
            <person name="Markowitz V."/>
            <person name="Cheng J.-F."/>
            <person name="Hugenholtz P."/>
            <person name="Woyke T."/>
            <person name="Wu D."/>
            <person name="Gronow S."/>
            <person name="Wellnitz S."/>
            <person name="Brambilla E."/>
            <person name="Klenk H.-P."/>
            <person name="Eisen J.A."/>
        </authorList>
    </citation>
    <scope>NUCLEOTIDE SEQUENCE</scope>
    <source>
        <strain evidence="8">DSM 3688</strain>
    </source>
</reference>
<comment type="function">
    <text evidence="6">Catalyzes the conversion of 7,8-dihydroneopterin to 6-hydroxymethyl-7,8-dihydropterin.</text>
</comment>
<dbReference type="GO" id="GO:0005737">
    <property type="term" value="C:cytoplasm"/>
    <property type="evidence" value="ECO:0007669"/>
    <property type="project" value="TreeGrafter"/>
</dbReference>
<evidence type="ECO:0000256" key="5">
    <source>
        <dbReference type="ARBA" id="ARBA00023239"/>
    </source>
</evidence>
<keyword evidence="4 6" id="KW-0289">Folate biosynthesis</keyword>
<evidence type="ECO:0000313" key="8">
    <source>
        <dbReference type="EMBL" id="AGB29938.1"/>
    </source>
</evidence>
<dbReference type="GO" id="GO:0046656">
    <property type="term" value="P:folic acid biosynthetic process"/>
    <property type="evidence" value="ECO:0007669"/>
    <property type="project" value="UniProtKB-UniRule"/>
</dbReference>
<dbReference type="SMART" id="SM00905">
    <property type="entry name" value="FolB"/>
    <property type="match status" value="1"/>
</dbReference>
<dbReference type="OrthoDB" id="9803748at2"/>
<keyword evidence="5 6" id="KW-0456">Lyase</keyword>
<keyword evidence="11" id="KW-1185">Reference proteome</keyword>
<comment type="similarity">
    <text evidence="3 6">Belongs to the DHNA family.</text>
</comment>
<organism evidence="9 10">
    <name type="scientific">Prevotella dentalis (strain ATCC 49559 / DSM 3688 / JCM 13448 / NCTC 12043 / ES 2772)</name>
    <name type="common">Mitsuokella dentalis</name>
    <dbReference type="NCBI Taxonomy" id="908937"/>
    <lineage>
        <taxon>Bacteria</taxon>
        <taxon>Pseudomonadati</taxon>
        <taxon>Bacteroidota</taxon>
        <taxon>Bacteroidia</taxon>
        <taxon>Bacteroidales</taxon>
        <taxon>Prevotellaceae</taxon>
        <taxon>Prevotella</taxon>
    </lineage>
</organism>
<evidence type="ECO:0000313" key="11">
    <source>
        <dbReference type="Proteomes" id="UP000010862"/>
    </source>
</evidence>
<name>F9D496_PREDD</name>
<dbReference type="InterPro" id="IPR006156">
    <property type="entry name" value="Dihydroneopterin_aldolase"/>
</dbReference>
<evidence type="ECO:0000313" key="10">
    <source>
        <dbReference type="Proteomes" id="UP000007820"/>
    </source>
</evidence>
<dbReference type="SUPFAM" id="SSF55620">
    <property type="entry name" value="Tetrahydrobiopterin biosynthesis enzymes-like"/>
    <property type="match status" value="1"/>
</dbReference>
<dbReference type="InterPro" id="IPR043133">
    <property type="entry name" value="GTP-CH-I_C/QueF"/>
</dbReference>
<dbReference type="NCBIfam" id="TIGR00526">
    <property type="entry name" value="folB_dom"/>
    <property type="match status" value="1"/>
</dbReference>